<comment type="caution">
    <text evidence="3">The sequence shown here is derived from an EMBL/GenBank/DDBJ whole genome shotgun (WGS) entry which is preliminary data.</text>
</comment>
<evidence type="ECO:0000256" key="2">
    <source>
        <dbReference type="SAM" id="Phobius"/>
    </source>
</evidence>
<evidence type="ECO:0008006" key="5">
    <source>
        <dbReference type="Google" id="ProtNLM"/>
    </source>
</evidence>
<dbReference type="Proteomes" id="UP001165089">
    <property type="component" value="Unassembled WGS sequence"/>
</dbReference>
<keyword evidence="2" id="KW-0812">Transmembrane</keyword>
<keyword evidence="4" id="KW-1185">Reference proteome</keyword>
<name>A0ABQ5Q4W7_9BACT</name>
<evidence type="ECO:0000313" key="3">
    <source>
        <dbReference type="EMBL" id="GLH69790.1"/>
    </source>
</evidence>
<dbReference type="EMBL" id="BSDD01000002">
    <property type="protein sequence ID" value="GLH69790.1"/>
    <property type="molecule type" value="Genomic_DNA"/>
</dbReference>
<feature type="coiled-coil region" evidence="1">
    <location>
        <begin position="37"/>
        <end position="71"/>
    </location>
</feature>
<sequence>MNANWLLKSSTLYGVLGASAVLSMLALLLSQDGLPELRKREAELAQTRSRLMDLNRRNRELLEEVQRLAAKDPELMEALARRQGYARPGETVYTFRNPKQDR</sequence>
<dbReference type="InterPro" id="IPR007060">
    <property type="entry name" value="FtsL/DivIC"/>
</dbReference>
<dbReference type="RefSeq" id="WP_285723837.1">
    <property type="nucleotide sequence ID" value="NZ_BSDD01000002.1"/>
</dbReference>
<feature type="transmembrane region" description="Helical" evidence="2">
    <location>
        <begin position="12"/>
        <end position="30"/>
    </location>
</feature>
<organism evidence="3 4">
    <name type="scientific">Geothrix rubra</name>
    <dbReference type="NCBI Taxonomy" id="2927977"/>
    <lineage>
        <taxon>Bacteria</taxon>
        <taxon>Pseudomonadati</taxon>
        <taxon>Acidobacteriota</taxon>
        <taxon>Holophagae</taxon>
        <taxon>Holophagales</taxon>
        <taxon>Holophagaceae</taxon>
        <taxon>Geothrix</taxon>
    </lineage>
</organism>
<reference evidence="3 4" key="1">
    <citation type="journal article" date="2023" name="Antonie Van Leeuwenhoek">
        <title>Mesoterricola silvestris gen. nov., sp. nov., Mesoterricola sediminis sp. nov., Geothrix oryzae sp. nov., Geothrix edaphica sp. nov., Geothrix rubra sp. nov., and Geothrix limicola sp. nov., six novel members of Acidobacteriota isolated from soils.</title>
        <authorList>
            <person name="Itoh H."/>
            <person name="Sugisawa Y."/>
            <person name="Mise K."/>
            <person name="Xu Z."/>
            <person name="Kuniyasu M."/>
            <person name="Ushijima N."/>
            <person name="Kawano K."/>
            <person name="Kobayashi E."/>
            <person name="Shiratori Y."/>
            <person name="Masuda Y."/>
            <person name="Senoo K."/>
        </authorList>
    </citation>
    <scope>NUCLEOTIDE SEQUENCE [LARGE SCALE GENOMIC DNA]</scope>
    <source>
        <strain evidence="3 4">Red803</strain>
    </source>
</reference>
<accession>A0ABQ5Q4W7</accession>
<evidence type="ECO:0000313" key="4">
    <source>
        <dbReference type="Proteomes" id="UP001165089"/>
    </source>
</evidence>
<dbReference type="Pfam" id="PF04977">
    <property type="entry name" value="DivIC"/>
    <property type="match status" value="1"/>
</dbReference>
<proteinExistence type="predicted"/>
<evidence type="ECO:0000256" key="1">
    <source>
        <dbReference type="SAM" id="Coils"/>
    </source>
</evidence>
<keyword evidence="1" id="KW-0175">Coiled coil</keyword>
<protein>
    <recommendedName>
        <fullName evidence="5">Septum formation initiator family protein</fullName>
    </recommendedName>
</protein>
<keyword evidence="2" id="KW-1133">Transmembrane helix</keyword>
<gene>
    <name evidence="3" type="ORF">GETHPA_13230</name>
</gene>
<keyword evidence="2" id="KW-0472">Membrane</keyword>